<dbReference type="PANTHER" id="PTHR33362">
    <property type="entry name" value="SIALIC ACID TRAP TRANSPORTER PERMEASE PROTEIN SIAT-RELATED"/>
    <property type="match status" value="1"/>
</dbReference>
<evidence type="ECO:0000256" key="6">
    <source>
        <dbReference type="ARBA" id="ARBA00023136"/>
    </source>
</evidence>
<accession>A0ABM7GSM1</accession>
<keyword evidence="5 8" id="KW-1133">Transmembrane helix</keyword>
<proteinExistence type="predicted"/>
<comment type="subcellular location">
    <subcellularLocation>
        <location evidence="1 7">Cell inner membrane</location>
        <topology evidence="1 7">Multi-pass membrane protein</topology>
    </subcellularLocation>
</comment>
<feature type="transmembrane region" description="Helical" evidence="8">
    <location>
        <begin position="60"/>
        <end position="84"/>
    </location>
</feature>
<evidence type="ECO:0000256" key="3">
    <source>
        <dbReference type="ARBA" id="ARBA00022519"/>
    </source>
</evidence>
<organism evidence="10 11">
    <name type="scientific">Vreelandella olivaria</name>
    <dbReference type="NCBI Taxonomy" id="390919"/>
    <lineage>
        <taxon>Bacteria</taxon>
        <taxon>Pseudomonadati</taxon>
        <taxon>Pseudomonadota</taxon>
        <taxon>Gammaproteobacteria</taxon>
        <taxon>Oceanospirillales</taxon>
        <taxon>Halomonadaceae</taxon>
        <taxon>Vreelandella</taxon>
    </lineage>
</organism>
<evidence type="ECO:0000256" key="8">
    <source>
        <dbReference type="SAM" id="Phobius"/>
    </source>
</evidence>
<feature type="transmembrane region" description="Helical" evidence="8">
    <location>
        <begin position="12"/>
        <end position="40"/>
    </location>
</feature>
<dbReference type="PANTHER" id="PTHR33362:SF5">
    <property type="entry name" value="C4-DICARBOXYLATE TRAP TRANSPORTER LARGE PERMEASE PROTEIN DCTM"/>
    <property type="match status" value="1"/>
</dbReference>
<evidence type="ECO:0000313" key="10">
    <source>
        <dbReference type="EMBL" id="BBI53668.1"/>
    </source>
</evidence>
<feature type="transmembrane region" description="Helical" evidence="8">
    <location>
        <begin position="96"/>
        <end position="128"/>
    </location>
</feature>
<feature type="transmembrane region" description="Helical" evidence="8">
    <location>
        <begin position="176"/>
        <end position="200"/>
    </location>
</feature>
<protein>
    <recommendedName>
        <fullName evidence="9">TRAP C4-dicarboxylate transport system permease DctM subunit domain-containing protein</fullName>
    </recommendedName>
</protein>
<keyword evidence="7" id="KW-0813">Transport</keyword>
<evidence type="ECO:0000256" key="1">
    <source>
        <dbReference type="ARBA" id="ARBA00004429"/>
    </source>
</evidence>
<feature type="transmembrane region" description="Helical" evidence="8">
    <location>
        <begin position="220"/>
        <end position="243"/>
    </location>
</feature>
<keyword evidence="3 7" id="KW-0997">Cell inner membrane</keyword>
<feature type="domain" description="TRAP C4-dicarboxylate transport system permease DctM subunit" evidence="9">
    <location>
        <begin position="11"/>
        <end position="240"/>
    </location>
</feature>
<sequence length="257" mass="27289">MSSTLVLSMMFVSLLVLLLSGMPLAFVLAFLAILFTVILWGADALVLTVLQTFDAMTSDILLAIPLYVLMASVLQRSGIIEALYRAMELWFRRLPGGLAVGTVAICTVMAAMTGIVGAAVAAMGILALPSMLQRGYDQRLALGTICAGGTLGILIPPSIITIVYASTAQISVGKMFAAGIVPGVILAGLYILYIILRAIIQPDLAPRQSGEQTNLGEMLSSLKALILPVLIVLSVLGSIYAVLPHPPRQQQWVLLER</sequence>
<keyword evidence="4 8" id="KW-0812">Transmembrane</keyword>
<feature type="transmembrane region" description="Helical" evidence="8">
    <location>
        <begin position="140"/>
        <end position="164"/>
    </location>
</feature>
<evidence type="ECO:0000256" key="7">
    <source>
        <dbReference type="RuleBase" id="RU369079"/>
    </source>
</evidence>
<evidence type="ECO:0000256" key="2">
    <source>
        <dbReference type="ARBA" id="ARBA00022475"/>
    </source>
</evidence>
<dbReference type="EMBL" id="AP019416">
    <property type="protein sequence ID" value="BBI53668.1"/>
    <property type="molecule type" value="Genomic_DNA"/>
</dbReference>
<keyword evidence="11" id="KW-1185">Reference proteome</keyword>
<evidence type="ECO:0000256" key="4">
    <source>
        <dbReference type="ARBA" id="ARBA00022692"/>
    </source>
</evidence>
<keyword evidence="6 8" id="KW-0472">Membrane</keyword>
<evidence type="ECO:0000313" key="11">
    <source>
        <dbReference type="Proteomes" id="UP000289555"/>
    </source>
</evidence>
<evidence type="ECO:0000259" key="9">
    <source>
        <dbReference type="Pfam" id="PF06808"/>
    </source>
</evidence>
<gene>
    <name evidence="10" type="ORF">HORIV_60890</name>
</gene>
<reference evidence="11" key="1">
    <citation type="journal article" date="2019" name="Microbiol. Resour. Announc.">
        <title>Complete Genome Sequence of Halomonas olivaria, a Moderately Halophilic Bacterium Isolated from Olive Processing Effluents, Obtained by Nanopore Sequencing.</title>
        <authorList>
            <person name="Nagata S."/>
            <person name="Ii K.M."/>
            <person name="Tsukimi T."/>
            <person name="Miura M.C."/>
            <person name="Galipon J."/>
            <person name="Arakawa K."/>
        </authorList>
    </citation>
    <scope>NUCLEOTIDE SEQUENCE [LARGE SCALE GENOMIC DNA]</scope>
    <source>
        <strain evidence="11">TYRC17</strain>
    </source>
</reference>
<dbReference type="Pfam" id="PF06808">
    <property type="entry name" value="DctM"/>
    <property type="match status" value="1"/>
</dbReference>
<dbReference type="InterPro" id="IPR010656">
    <property type="entry name" value="DctM"/>
</dbReference>
<evidence type="ECO:0000256" key="5">
    <source>
        <dbReference type="ARBA" id="ARBA00022989"/>
    </source>
</evidence>
<name>A0ABM7GSM1_9GAMM</name>
<keyword evidence="2" id="KW-1003">Cell membrane</keyword>
<dbReference type="Proteomes" id="UP000289555">
    <property type="component" value="Chromosome"/>
</dbReference>
<comment type="function">
    <text evidence="7">Part of the tripartite ATP-independent periplasmic (TRAP) transport system.</text>
</comment>
<dbReference type="InterPro" id="IPR004681">
    <property type="entry name" value="TRAP_DctM"/>
</dbReference>